<organism evidence="3 4">
    <name type="scientific">Allosphingosinicella ginsenosidimutans</name>
    <dbReference type="NCBI Taxonomy" id="1176539"/>
    <lineage>
        <taxon>Bacteria</taxon>
        <taxon>Pseudomonadati</taxon>
        <taxon>Pseudomonadota</taxon>
        <taxon>Alphaproteobacteria</taxon>
        <taxon>Sphingomonadales</taxon>
        <taxon>Sphingomonadaceae</taxon>
        <taxon>Allosphingosinicella</taxon>
    </lineage>
</organism>
<proteinExistence type="predicted"/>
<evidence type="ECO:0000313" key="4">
    <source>
        <dbReference type="Proteomes" id="UP000321249"/>
    </source>
</evidence>
<feature type="compositionally biased region" description="Low complexity" evidence="1">
    <location>
        <begin position="31"/>
        <end position="49"/>
    </location>
</feature>
<feature type="region of interest" description="Disordered" evidence="1">
    <location>
        <begin position="30"/>
        <end position="71"/>
    </location>
</feature>
<dbReference type="CDD" id="cd00051">
    <property type="entry name" value="EFh"/>
    <property type="match status" value="1"/>
</dbReference>
<evidence type="ECO:0000256" key="1">
    <source>
        <dbReference type="SAM" id="MobiDB-lite"/>
    </source>
</evidence>
<dbReference type="OrthoDB" id="7391686at2"/>
<evidence type="ECO:0000259" key="2">
    <source>
        <dbReference type="PROSITE" id="PS50222"/>
    </source>
</evidence>
<protein>
    <submittedName>
        <fullName evidence="3">Histidine kinase</fullName>
    </submittedName>
</protein>
<feature type="compositionally biased region" description="Polar residues" evidence="1">
    <location>
        <begin position="152"/>
        <end position="161"/>
    </location>
</feature>
<dbReference type="EMBL" id="VOQQ01000001">
    <property type="protein sequence ID" value="TXC64476.1"/>
    <property type="molecule type" value="Genomic_DNA"/>
</dbReference>
<dbReference type="Gene3D" id="1.10.238.10">
    <property type="entry name" value="EF-hand"/>
    <property type="match status" value="1"/>
</dbReference>
<accession>A0A5C6TW56</accession>
<keyword evidence="3" id="KW-0418">Kinase</keyword>
<feature type="compositionally biased region" description="Basic and acidic residues" evidence="1">
    <location>
        <begin position="118"/>
        <end position="128"/>
    </location>
</feature>
<dbReference type="GO" id="GO:0016301">
    <property type="term" value="F:kinase activity"/>
    <property type="evidence" value="ECO:0007669"/>
    <property type="project" value="UniProtKB-KW"/>
</dbReference>
<feature type="domain" description="EF-hand" evidence="2">
    <location>
        <begin position="56"/>
        <end position="91"/>
    </location>
</feature>
<dbReference type="AlphaFoldDB" id="A0A5C6TW56"/>
<reference evidence="3 4" key="1">
    <citation type="journal article" date="2015" name="J. Microbiol.">
        <title>Sphingosinicella ginsenosidimutans sp. nov., with ginsenoside converting activity.</title>
        <authorList>
            <person name="Kim J.K."/>
            <person name="Kang M.S."/>
            <person name="Park S.C."/>
            <person name="Kim K.M."/>
            <person name="Choi K."/>
            <person name="Yoon M.H."/>
            <person name="Im W.T."/>
        </authorList>
    </citation>
    <scope>NUCLEOTIDE SEQUENCE [LARGE SCALE GENOMIC DNA]</scope>
    <source>
        <strain evidence="3 4">BS-11</strain>
    </source>
</reference>
<keyword evidence="4" id="KW-1185">Reference proteome</keyword>
<dbReference type="PROSITE" id="PS00018">
    <property type="entry name" value="EF_HAND_1"/>
    <property type="match status" value="2"/>
</dbReference>
<sequence length="161" mass="17790">MLRFFAGVGSTLLLVLAGFFAWKSIARPESDPIAPAPAGQAAADPDGAGRTPPAADARTREQRRFDRVDRDKNGRITLEEMTYLRRRAFARLDTDHNGQLSFDEWAARTLQKFASADANHDRALDRTEFATTAPRPRRAPVRSARCDCATQLPASTSTDED</sequence>
<feature type="compositionally biased region" description="Basic and acidic residues" evidence="1">
    <location>
        <begin position="57"/>
        <end position="71"/>
    </location>
</feature>
<dbReference type="SUPFAM" id="SSF47473">
    <property type="entry name" value="EF-hand"/>
    <property type="match status" value="1"/>
</dbReference>
<dbReference type="Proteomes" id="UP000321249">
    <property type="component" value="Unassembled WGS sequence"/>
</dbReference>
<gene>
    <name evidence="3" type="ORF">FRZ32_12920</name>
</gene>
<keyword evidence="3" id="KW-0808">Transferase</keyword>
<comment type="caution">
    <text evidence="3">The sequence shown here is derived from an EMBL/GenBank/DDBJ whole genome shotgun (WGS) entry which is preliminary data.</text>
</comment>
<dbReference type="PROSITE" id="PS50222">
    <property type="entry name" value="EF_HAND_2"/>
    <property type="match status" value="1"/>
</dbReference>
<dbReference type="InterPro" id="IPR011992">
    <property type="entry name" value="EF-hand-dom_pair"/>
</dbReference>
<dbReference type="InterPro" id="IPR018247">
    <property type="entry name" value="EF_Hand_1_Ca_BS"/>
</dbReference>
<name>A0A5C6TW56_9SPHN</name>
<dbReference type="RefSeq" id="WP_147043899.1">
    <property type="nucleotide sequence ID" value="NZ_BAABIR010000001.1"/>
</dbReference>
<dbReference type="InterPro" id="IPR002048">
    <property type="entry name" value="EF_hand_dom"/>
</dbReference>
<dbReference type="GO" id="GO:0005509">
    <property type="term" value="F:calcium ion binding"/>
    <property type="evidence" value="ECO:0007669"/>
    <property type="project" value="InterPro"/>
</dbReference>
<dbReference type="Pfam" id="PF13202">
    <property type="entry name" value="EF-hand_5"/>
    <property type="match status" value="2"/>
</dbReference>
<evidence type="ECO:0000313" key="3">
    <source>
        <dbReference type="EMBL" id="TXC64476.1"/>
    </source>
</evidence>
<feature type="region of interest" description="Disordered" evidence="1">
    <location>
        <begin position="117"/>
        <end position="161"/>
    </location>
</feature>